<dbReference type="Gene3D" id="1.10.340.30">
    <property type="entry name" value="Hypothetical protein, domain 2"/>
    <property type="match status" value="1"/>
</dbReference>
<dbReference type="EMBL" id="JAARLZ010000009">
    <property type="protein sequence ID" value="NII08017.1"/>
    <property type="molecule type" value="Genomic_DNA"/>
</dbReference>
<evidence type="ECO:0000313" key="3">
    <source>
        <dbReference type="Proteomes" id="UP000490980"/>
    </source>
</evidence>
<feature type="binding site" evidence="1">
    <location>
        <position position="3"/>
    </location>
    <ligand>
        <name>Zn(2+)</name>
        <dbReference type="ChEBI" id="CHEBI:29105"/>
    </ligand>
</feature>
<dbReference type="PANTHER" id="PTHR30037">
    <property type="entry name" value="DNA-3-METHYLADENINE GLYCOSYLASE 1"/>
    <property type="match status" value="1"/>
</dbReference>
<proteinExistence type="predicted"/>
<dbReference type="InterPro" id="IPR052891">
    <property type="entry name" value="DNA-3mA_glycosylase"/>
</dbReference>
<dbReference type="Proteomes" id="UP000490980">
    <property type="component" value="Unassembled WGS sequence"/>
</dbReference>
<accession>A0A7X5ZJJ8</accession>
<feature type="binding site" evidence="1">
    <location>
        <position position="178"/>
    </location>
    <ligand>
        <name>Zn(2+)</name>
        <dbReference type="ChEBI" id="CHEBI:29105"/>
    </ligand>
</feature>
<dbReference type="GO" id="GO:0008725">
    <property type="term" value="F:DNA-3-methyladenine glycosylase activity"/>
    <property type="evidence" value="ECO:0007669"/>
    <property type="project" value="InterPro"/>
</dbReference>
<protein>
    <submittedName>
        <fullName evidence="2">DNA-3-methyladenine glycosylase I</fullName>
    </submittedName>
</protein>
<evidence type="ECO:0000313" key="2">
    <source>
        <dbReference type="EMBL" id="NII08017.1"/>
    </source>
</evidence>
<keyword evidence="1" id="KW-0479">Metal-binding</keyword>
<sequence>MRCIWADLSDAERVYHDTEWGVVTREERRLFELLVLRGAQAGLAWRTVLAKRDGYREVFLDYDIAAIAALGDDDMSRIGRDRRIIRHRLKVASVRHNARAVLRLAQSEGPLGEFLWSFVNGEPVRNAWKRHDDVPLRTACSDRMSDALRKHGFQYAGTAICYAIMQSAGMVHDHETGCFRYGCS</sequence>
<name>A0A7X5ZJJ8_9GAMM</name>
<dbReference type="GO" id="GO:0006284">
    <property type="term" value="P:base-excision repair"/>
    <property type="evidence" value="ECO:0007669"/>
    <property type="project" value="InterPro"/>
</dbReference>
<organism evidence="2 3">
    <name type="scientific">Luteibacter anthropi</name>
    <dbReference type="NCBI Taxonomy" id="564369"/>
    <lineage>
        <taxon>Bacteria</taxon>
        <taxon>Pseudomonadati</taxon>
        <taxon>Pseudomonadota</taxon>
        <taxon>Gammaproteobacteria</taxon>
        <taxon>Lysobacterales</taxon>
        <taxon>Rhodanobacteraceae</taxon>
        <taxon>Luteibacter</taxon>
    </lineage>
</organism>
<evidence type="ECO:0000256" key="1">
    <source>
        <dbReference type="PIRSR" id="PIRSR605019-1"/>
    </source>
</evidence>
<keyword evidence="3" id="KW-1185">Reference proteome</keyword>
<dbReference type="GO" id="GO:0046872">
    <property type="term" value="F:metal ion binding"/>
    <property type="evidence" value="ECO:0007669"/>
    <property type="project" value="UniProtKB-KW"/>
</dbReference>
<feature type="binding site" evidence="1">
    <location>
        <position position="174"/>
    </location>
    <ligand>
        <name>Zn(2+)</name>
        <dbReference type="ChEBI" id="CHEBI:29105"/>
    </ligand>
</feature>
<keyword evidence="1" id="KW-0862">Zinc</keyword>
<comment type="caution">
    <text evidence="2">The sequence shown here is derived from an EMBL/GenBank/DDBJ whole genome shotgun (WGS) entry which is preliminary data.</text>
</comment>
<gene>
    <name evidence="2" type="ORF">HBF25_16660</name>
</gene>
<dbReference type="Pfam" id="PF03352">
    <property type="entry name" value="Adenine_glyco"/>
    <property type="match status" value="1"/>
</dbReference>
<dbReference type="SUPFAM" id="SSF48150">
    <property type="entry name" value="DNA-glycosylase"/>
    <property type="match status" value="1"/>
</dbReference>
<feature type="binding site" evidence="1">
    <location>
        <position position="16"/>
    </location>
    <ligand>
        <name>Zn(2+)</name>
        <dbReference type="ChEBI" id="CHEBI:29105"/>
    </ligand>
</feature>
<dbReference type="InterPro" id="IPR005019">
    <property type="entry name" value="Adenine_glyco"/>
</dbReference>
<dbReference type="PANTHER" id="PTHR30037:SF4">
    <property type="entry name" value="DNA-3-METHYLADENINE GLYCOSYLASE I"/>
    <property type="match status" value="1"/>
</dbReference>
<dbReference type="AlphaFoldDB" id="A0A7X5ZJJ8"/>
<reference evidence="2 3" key="1">
    <citation type="submission" date="2020-03" db="EMBL/GenBank/DDBJ databases">
        <authorList>
            <person name="Lai Q."/>
        </authorList>
    </citation>
    <scope>NUCLEOTIDE SEQUENCE [LARGE SCALE GENOMIC DNA]</scope>
    <source>
        <strain evidence="2 3">CCUG 25036</strain>
    </source>
</reference>
<dbReference type="InterPro" id="IPR011257">
    <property type="entry name" value="DNA_glycosylase"/>
</dbReference>